<comment type="caution">
    <text evidence="3">The sequence shown here is derived from an EMBL/GenBank/DDBJ whole genome shotgun (WGS) entry which is preliminary data.</text>
</comment>
<dbReference type="CDD" id="cd05379">
    <property type="entry name" value="CAP_bacterial"/>
    <property type="match status" value="1"/>
</dbReference>
<gene>
    <name evidence="3" type="ORF">UT29_C0003G0005</name>
</gene>
<accession>A0A0G0ME43</accession>
<dbReference type="Gene3D" id="3.40.33.10">
    <property type="entry name" value="CAP"/>
    <property type="match status" value="1"/>
</dbReference>
<evidence type="ECO:0000259" key="2">
    <source>
        <dbReference type="Pfam" id="PF00188"/>
    </source>
</evidence>
<dbReference type="PANTHER" id="PTHR31157:SF1">
    <property type="entry name" value="SCP DOMAIN-CONTAINING PROTEIN"/>
    <property type="match status" value="1"/>
</dbReference>
<name>A0A0G0ME43_YANXG</name>
<dbReference type="Proteomes" id="UP000034845">
    <property type="component" value="Unassembled WGS sequence"/>
</dbReference>
<feature type="transmembrane region" description="Helical" evidence="1">
    <location>
        <begin position="26"/>
        <end position="46"/>
    </location>
</feature>
<dbReference type="AlphaFoldDB" id="A0A0G0ME43"/>
<dbReference type="EMBL" id="LBWF01000003">
    <property type="protein sequence ID" value="KKR02349.1"/>
    <property type="molecule type" value="Genomic_DNA"/>
</dbReference>
<evidence type="ECO:0000256" key="1">
    <source>
        <dbReference type="SAM" id="Phobius"/>
    </source>
</evidence>
<dbReference type="PANTHER" id="PTHR31157">
    <property type="entry name" value="SCP DOMAIN-CONTAINING PROTEIN"/>
    <property type="match status" value="1"/>
</dbReference>
<feature type="transmembrane region" description="Helical" evidence="1">
    <location>
        <begin position="284"/>
        <end position="304"/>
    </location>
</feature>
<feature type="domain" description="SCP" evidence="2">
    <location>
        <begin position="65"/>
        <end position="180"/>
    </location>
</feature>
<feature type="transmembrane region" description="Helical" evidence="1">
    <location>
        <begin position="310"/>
        <end position="328"/>
    </location>
</feature>
<dbReference type="SUPFAM" id="SSF55797">
    <property type="entry name" value="PR-1-like"/>
    <property type="match status" value="1"/>
</dbReference>
<sequence length="352" mass="39138">MKNLLRDFFIPCKENDFKPRILETQIFFILVGLLIGLKILTVASFWGNFGATIFNQVSQEDLYVLTNEARANNGVGKLQASSKLEAAAQLKLADMFQNNYFAHISPVGIEPWHWFDKANYSYRMAGENLAMDFMSSDEVFNAWLNSESHRNNLLLSEFQEVGIAVGTGMINGKQTVVVVQEFGVPKTSALAVQVKSVPKITPMITPKAGLMFTPSITPKPIPTPTPTPVQTPIVTPKPVVRADPISLRRALATVPQIKSVVEEKSLLKDYGPFSFFANDSLKKIMILFTVMATLILFLKVFVVFRVQFPALIFKSVLLIAISLAFVLIKSDKFIFDKIQITEKAGISISNAK</sequence>
<evidence type="ECO:0000313" key="3">
    <source>
        <dbReference type="EMBL" id="KKR02349.1"/>
    </source>
</evidence>
<protein>
    <recommendedName>
        <fullName evidence="2">SCP domain-containing protein</fullName>
    </recommendedName>
</protein>
<dbReference type="InterPro" id="IPR035940">
    <property type="entry name" value="CAP_sf"/>
</dbReference>
<evidence type="ECO:0000313" key="4">
    <source>
        <dbReference type="Proteomes" id="UP000034845"/>
    </source>
</evidence>
<reference evidence="3 4" key="1">
    <citation type="journal article" date="2015" name="Nature">
        <title>rRNA introns, odd ribosomes, and small enigmatic genomes across a large radiation of phyla.</title>
        <authorList>
            <person name="Brown C.T."/>
            <person name="Hug L.A."/>
            <person name="Thomas B.C."/>
            <person name="Sharon I."/>
            <person name="Castelle C.J."/>
            <person name="Singh A."/>
            <person name="Wilkins M.J."/>
            <person name="Williams K.H."/>
            <person name="Banfield J.F."/>
        </authorList>
    </citation>
    <scope>NUCLEOTIDE SEQUENCE [LARGE SCALE GENOMIC DNA]</scope>
    <source>
        <strain evidence="4">GW2011_GWA1_39_13</strain>
    </source>
</reference>
<dbReference type="Pfam" id="PF00188">
    <property type="entry name" value="CAP"/>
    <property type="match status" value="1"/>
</dbReference>
<keyword evidence="1" id="KW-1133">Transmembrane helix</keyword>
<organism evidence="3 4">
    <name type="scientific">Yanofskybacteria sp. (strain GW2011_GWA1_39_13)</name>
    <dbReference type="NCBI Taxonomy" id="1619019"/>
    <lineage>
        <taxon>Bacteria</taxon>
        <taxon>Candidatus Yanofskyibacteriota</taxon>
    </lineage>
</organism>
<keyword evidence="1" id="KW-0472">Membrane</keyword>
<keyword evidence="1" id="KW-0812">Transmembrane</keyword>
<dbReference type="InterPro" id="IPR014044">
    <property type="entry name" value="CAP_dom"/>
</dbReference>
<proteinExistence type="predicted"/>